<dbReference type="InterPro" id="IPR042100">
    <property type="entry name" value="Bug_dom1"/>
</dbReference>
<dbReference type="PANTHER" id="PTHR42928">
    <property type="entry name" value="TRICARBOXYLATE-BINDING PROTEIN"/>
    <property type="match status" value="1"/>
</dbReference>
<evidence type="ECO:0000256" key="1">
    <source>
        <dbReference type="ARBA" id="ARBA00006987"/>
    </source>
</evidence>
<comment type="caution">
    <text evidence="2">The sequence shown here is derived from an EMBL/GenBank/DDBJ whole genome shotgun (WGS) entry which is preliminary data.</text>
</comment>
<evidence type="ECO:0000313" key="3">
    <source>
        <dbReference type="Proteomes" id="UP001526430"/>
    </source>
</evidence>
<keyword evidence="3" id="KW-1185">Reference proteome</keyword>
<proteinExistence type="inferred from homology"/>
<reference evidence="2 3" key="1">
    <citation type="submission" date="2022-10" db="EMBL/GenBank/DDBJ databases">
        <title>Roseococcus glaciei nov., sp. nov., isolated from glacier.</title>
        <authorList>
            <person name="Liu Q."/>
            <person name="Xin Y.-H."/>
        </authorList>
    </citation>
    <scope>NUCLEOTIDE SEQUENCE [LARGE SCALE GENOMIC DNA]</scope>
    <source>
        <strain evidence="2 3">MDT2-1-1</strain>
    </source>
</reference>
<dbReference type="Gene3D" id="3.40.190.10">
    <property type="entry name" value="Periplasmic binding protein-like II"/>
    <property type="match status" value="1"/>
</dbReference>
<dbReference type="CDD" id="cd07012">
    <property type="entry name" value="PBP2_Bug_TTT"/>
    <property type="match status" value="1"/>
</dbReference>
<evidence type="ECO:0000313" key="2">
    <source>
        <dbReference type="EMBL" id="MCW8086215.1"/>
    </source>
</evidence>
<dbReference type="PANTHER" id="PTHR42928:SF5">
    <property type="entry name" value="BLR1237 PROTEIN"/>
    <property type="match status" value="1"/>
</dbReference>
<protein>
    <submittedName>
        <fullName evidence="2">Tripartite tricarboxylate transporter substrate binding protein</fullName>
    </submittedName>
</protein>
<dbReference type="EMBL" id="JAPFQI010000007">
    <property type="protein sequence ID" value="MCW8086215.1"/>
    <property type="molecule type" value="Genomic_DNA"/>
</dbReference>
<name>A0ABT3NVN2_9PROT</name>
<dbReference type="PROSITE" id="PS51318">
    <property type="entry name" value="TAT"/>
    <property type="match status" value="1"/>
</dbReference>
<gene>
    <name evidence="2" type="ORF">OF850_11300</name>
</gene>
<sequence>MPNHRSMAAPGRRTVLALLPGLGAASSRGAAQAEGASAWPQRRVRVITPAPPGSSLDLVARLMAERLGARWGQPVTVEGRPGADGIPALEAMIAAAPRDALFLANHGAITVTPLLNPRLGFDPMAALSPVLDLSTDLFGVAVPAALPVRDLAGLVGHARENPGLLNYTAAPGPPYLAMRAFLRDAGLDMVHVGFRGIGAVTVAEMLAGRLHVALAPLAPLVGAAREERLRVIAVTGAERAPALPGVPTSAEQGFPGFRQEGIHGLFGWKDMPDALRERIAGEAAAILADHLLAERLRGVGLQLRSGGTPAAFAALLAEQRERWAGLAREFGAASAP</sequence>
<dbReference type="RefSeq" id="WP_301590202.1">
    <property type="nucleotide sequence ID" value="NZ_JAPFQI010000007.1"/>
</dbReference>
<dbReference type="Gene3D" id="3.40.190.150">
    <property type="entry name" value="Bordetella uptake gene, domain 1"/>
    <property type="match status" value="1"/>
</dbReference>
<dbReference type="Proteomes" id="UP001526430">
    <property type="component" value="Unassembled WGS sequence"/>
</dbReference>
<comment type="similarity">
    <text evidence="1">Belongs to the UPF0065 (bug) family.</text>
</comment>
<dbReference type="InterPro" id="IPR006311">
    <property type="entry name" value="TAT_signal"/>
</dbReference>
<organism evidence="2 3">
    <name type="scientific">Sabulicella glaciei</name>
    <dbReference type="NCBI Taxonomy" id="2984948"/>
    <lineage>
        <taxon>Bacteria</taxon>
        <taxon>Pseudomonadati</taxon>
        <taxon>Pseudomonadota</taxon>
        <taxon>Alphaproteobacteria</taxon>
        <taxon>Acetobacterales</taxon>
        <taxon>Acetobacteraceae</taxon>
        <taxon>Sabulicella</taxon>
    </lineage>
</organism>
<accession>A0ABT3NVN2</accession>
<dbReference type="InterPro" id="IPR005064">
    <property type="entry name" value="BUG"/>
</dbReference>
<dbReference type="Pfam" id="PF03401">
    <property type="entry name" value="TctC"/>
    <property type="match status" value="1"/>
</dbReference>